<proteinExistence type="predicted"/>
<dbReference type="Proteomes" id="UP001224122">
    <property type="component" value="Unassembled WGS sequence"/>
</dbReference>
<sequence>MRDMRKAFFSLFGQKRKSRGAMWASLIGLGVSAAVFGVTRGKRSVNALPLQNLVKNFTPKTDLNLMNNAALTEFSEELLSSALKNKK</sequence>
<evidence type="ECO:0000313" key="1">
    <source>
        <dbReference type="EMBL" id="MDQ0197853.1"/>
    </source>
</evidence>
<evidence type="ECO:0000313" key="2">
    <source>
        <dbReference type="Proteomes" id="UP001224122"/>
    </source>
</evidence>
<accession>A0ABT9XQM7</accession>
<gene>
    <name evidence="1" type="ORF">J2S10_000958</name>
</gene>
<protein>
    <submittedName>
        <fullName evidence="1">Uncharacterized protein</fullName>
    </submittedName>
</protein>
<keyword evidence="2" id="KW-1185">Reference proteome</keyword>
<organism evidence="1 2">
    <name type="scientific">Neobacillus ginsengisoli</name>
    <dbReference type="NCBI Taxonomy" id="904295"/>
    <lineage>
        <taxon>Bacteria</taxon>
        <taxon>Bacillati</taxon>
        <taxon>Bacillota</taxon>
        <taxon>Bacilli</taxon>
        <taxon>Bacillales</taxon>
        <taxon>Bacillaceae</taxon>
        <taxon>Neobacillus</taxon>
    </lineage>
</organism>
<dbReference type="RefSeq" id="WP_307404942.1">
    <property type="nucleotide sequence ID" value="NZ_JAUSTW010000001.1"/>
</dbReference>
<dbReference type="EMBL" id="JAUSTW010000001">
    <property type="protein sequence ID" value="MDQ0197853.1"/>
    <property type="molecule type" value="Genomic_DNA"/>
</dbReference>
<reference evidence="1 2" key="1">
    <citation type="submission" date="2023-07" db="EMBL/GenBank/DDBJ databases">
        <title>Genomic Encyclopedia of Type Strains, Phase IV (KMG-IV): sequencing the most valuable type-strain genomes for metagenomic binning, comparative biology and taxonomic classification.</title>
        <authorList>
            <person name="Goeker M."/>
        </authorList>
    </citation>
    <scope>NUCLEOTIDE SEQUENCE [LARGE SCALE GENOMIC DNA]</scope>
    <source>
        <strain evidence="1 2">DSM 27594</strain>
    </source>
</reference>
<name>A0ABT9XQM7_9BACI</name>
<comment type="caution">
    <text evidence="1">The sequence shown here is derived from an EMBL/GenBank/DDBJ whole genome shotgun (WGS) entry which is preliminary data.</text>
</comment>